<dbReference type="PANTHER" id="PTHR36786">
    <property type="entry name" value="2-ISOPROPYLMALATE SYNTHASE"/>
    <property type="match status" value="1"/>
</dbReference>
<protein>
    <submittedName>
        <fullName evidence="3">Uncharacterized protein LOC111276751 isoform X2</fullName>
    </submittedName>
</protein>
<dbReference type="PANTHER" id="PTHR36786:SF1">
    <property type="entry name" value="2-ISOPROPYLMALATE SYNTHASE"/>
    <property type="match status" value="1"/>
</dbReference>
<name>A0A6P5WQX3_DURZI</name>
<feature type="domain" description="DUF7812" evidence="1">
    <location>
        <begin position="216"/>
        <end position="509"/>
    </location>
</feature>
<dbReference type="GeneID" id="111276751"/>
<evidence type="ECO:0000313" key="2">
    <source>
        <dbReference type="Proteomes" id="UP000515121"/>
    </source>
</evidence>
<sequence>MGSQRGMINRRNCPFNFKTLISSLSSPQGLKPETMEGLYLLLLNLSCSNSESNLNFSETEFNLNEFKVKFKDIHEISNVLFNKLNAKFNELFSALNDVSAHPVRAQSIFHVNVKATIKDLTLLLRCCVAVFKLLVLDQKLVVEKGLILLGILRRCVSVESKRRNRKSCSGLKNKVSHERLYVDGGGTIFLAEHLVTSISFAEPANPFHEILCAVLEAYLILLVSEVIGISMSSDHMISSSELRSYLLAFERSVALYTRHMSNLHTKGYPLVDDDSFVKSHFRASYGQMDFESCLLPATKEKIHNLISKCDNLWNSYLSNILRKTRSDLVAFSVSYAKESLHVFEESSRDEILSILSCIILRSSSDDVDDTVLHKKEDTSPQDICLLACILKLMSGTMLQAIRILTQGRNSGSLKTFKNVVLSKEYDFLVAISSCFQKFGVRLPVQKFLRDVMEIQPTRHKKSKWMLFHFSGLLSLSYASRLDFLVKNCLFTLMMLLNLFVLEAGNLHALESLLGSGIKSSSHKSHVKLGKSESCHKAREVIVDQKSSHAVALKFQKIQTLYLGMNSRTSFKKRAQEQELGSLGNAHIVNHVDSALSIEENTGETCNGEIFLRCMLEGTENSSDVADLADFVECKQGKDYSDWLRGRRKFRRWKSEKMANIRWQKRRIFQKRA</sequence>
<gene>
    <name evidence="3" type="primary">LOC111276751</name>
</gene>
<dbReference type="InterPro" id="IPR056714">
    <property type="entry name" value="DUF7812"/>
</dbReference>
<evidence type="ECO:0000313" key="3">
    <source>
        <dbReference type="RefSeq" id="XP_022718263.1"/>
    </source>
</evidence>
<dbReference type="Proteomes" id="UP000515121">
    <property type="component" value="Unplaced"/>
</dbReference>
<dbReference type="Pfam" id="PF25104">
    <property type="entry name" value="DUF7812"/>
    <property type="match status" value="1"/>
</dbReference>
<dbReference type="AlphaFoldDB" id="A0A6P5WQX3"/>
<evidence type="ECO:0000259" key="1">
    <source>
        <dbReference type="Pfam" id="PF25104"/>
    </source>
</evidence>
<dbReference type="RefSeq" id="XP_022718263.1">
    <property type="nucleotide sequence ID" value="XM_022862528.1"/>
</dbReference>
<keyword evidence="2" id="KW-1185">Reference proteome</keyword>
<proteinExistence type="predicted"/>
<reference evidence="3" key="1">
    <citation type="submission" date="2025-08" db="UniProtKB">
        <authorList>
            <consortium name="RefSeq"/>
        </authorList>
    </citation>
    <scope>IDENTIFICATION</scope>
    <source>
        <tissue evidence="3">Fruit stalk</tissue>
    </source>
</reference>
<organism evidence="2 3">
    <name type="scientific">Durio zibethinus</name>
    <name type="common">Durian</name>
    <dbReference type="NCBI Taxonomy" id="66656"/>
    <lineage>
        <taxon>Eukaryota</taxon>
        <taxon>Viridiplantae</taxon>
        <taxon>Streptophyta</taxon>
        <taxon>Embryophyta</taxon>
        <taxon>Tracheophyta</taxon>
        <taxon>Spermatophyta</taxon>
        <taxon>Magnoliopsida</taxon>
        <taxon>eudicotyledons</taxon>
        <taxon>Gunneridae</taxon>
        <taxon>Pentapetalae</taxon>
        <taxon>rosids</taxon>
        <taxon>malvids</taxon>
        <taxon>Malvales</taxon>
        <taxon>Malvaceae</taxon>
        <taxon>Helicteroideae</taxon>
        <taxon>Durio</taxon>
    </lineage>
</organism>
<accession>A0A6P5WQX3</accession>